<keyword evidence="4" id="KW-1185">Reference proteome</keyword>
<dbReference type="EMBL" id="CP091512">
    <property type="protein sequence ID" value="UOO91717.1"/>
    <property type="molecule type" value="Genomic_DNA"/>
</dbReference>
<feature type="transmembrane region" description="Helical" evidence="1">
    <location>
        <begin position="147"/>
        <end position="167"/>
    </location>
</feature>
<dbReference type="PANTHER" id="PTHR40547">
    <property type="entry name" value="SLL0298 PROTEIN"/>
    <property type="match status" value="1"/>
</dbReference>
<keyword evidence="1" id="KW-1133">Transmembrane helix</keyword>
<accession>A0ABY4E7H6</accession>
<name>A0ABY4E7H6_VITST</name>
<gene>
    <name evidence="3" type="ORF">LVJ81_08715</name>
</gene>
<evidence type="ECO:0000256" key="1">
    <source>
        <dbReference type="SAM" id="Phobius"/>
    </source>
</evidence>
<reference evidence="3" key="1">
    <citation type="submission" date="2021-12" db="EMBL/GenBank/DDBJ databases">
        <authorList>
            <person name="Veyrier F.J."/>
        </authorList>
    </citation>
    <scope>NUCLEOTIDE SEQUENCE</scope>
    <source>
        <strain evidence="3">SAG 1488-6</strain>
    </source>
</reference>
<keyword evidence="1" id="KW-0812">Transmembrane</keyword>
<evidence type="ECO:0000313" key="4">
    <source>
        <dbReference type="Proteomes" id="UP000832034"/>
    </source>
</evidence>
<dbReference type="RefSeq" id="WP_019958687.1">
    <property type="nucleotide sequence ID" value="NZ_CP091512.1"/>
</dbReference>
<feature type="domain" description="DUF2062" evidence="2">
    <location>
        <begin position="31"/>
        <end position="180"/>
    </location>
</feature>
<proteinExistence type="predicted"/>
<feature type="transmembrane region" description="Helical" evidence="1">
    <location>
        <begin position="50"/>
        <end position="79"/>
    </location>
</feature>
<organism evidence="3 4">
    <name type="scientific">Vitreoscilla stercoraria</name>
    <dbReference type="NCBI Taxonomy" id="61"/>
    <lineage>
        <taxon>Bacteria</taxon>
        <taxon>Pseudomonadati</taxon>
        <taxon>Pseudomonadota</taxon>
        <taxon>Betaproteobacteria</taxon>
        <taxon>Neisseriales</taxon>
        <taxon>Neisseriaceae</taxon>
        <taxon>Vitreoscilla</taxon>
    </lineage>
</organism>
<evidence type="ECO:0000313" key="3">
    <source>
        <dbReference type="EMBL" id="UOO91717.1"/>
    </source>
</evidence>
<protein>
    <submittedName>
        <fullName evidence="3">DUF2062 domain-containing protein</fullName>
    </submittedName>
</protein>
<reference evidence="3" key="2">
    <citation type="journal article" date="2022" name="Res Sq">
        <title>Evolution of multicellular longitudinally dividing oral cavity symbionts (Neisseriaceae).</title>
        <authorList>
            <person name="Nyongesa S."/>
            <person name="Weber P."/>
            <person name="Bernet E."/>
            <person name="Pullido F."/>
            <person name="Nieckarz M."/>
            <person name="Delaby M."/>
            <person name="Nieves C."/>
            <person name="Viehboeck T."/>
            <person name="Krause N."/>
            <person name="Rivera-Millot A."/>
            <person name="Nakamura A."/>
            <person name="Vischer N."/>
            <person name="VanNieuwenhze M."/>
            <person name="Brun Y."/>
            <person name="Cava F."/>
            <person name="Bulgheresi S."/>
            <person name="Veyrier F."/>
        </authorList>
    </citation>
    <scope>NUCLEOTIDE SEQUENCE</scope>
    <source>
        <strain evidence="3">SAG 1488-6</strain>
    </source>
</reference>
<dbReference type="Pfam" id="PF09835">
    <property type="entry name" value="DUF2062"/>
    <property type="match status" value="1"/>
</dbReference>
<dbReference type="PANTHER" id="PTHR40547:SF1">
    <property type="entry name" value="SLL0298 PROTEIN"/>
    <property type="match status" value="1"/>
</dbReference>
<evidence type="ECO:0000259" key="2">
    <source>
        <dbReference type="Pfam" id="PF09835"/>
    </source>
</evidence>
<sequence>MLRQSWWRQKWHALRDKVPTHDEIFAKRWLKPLAPYFNKPYFWVASRRKVALAVAIGLFAGMMPGPTQMLMALILAYVLRANLPISLAMTLYTNPLTYLPLYYLAYQLGFHVLAEPGHTLMAFSDWKVVIEAGGSDLRAALAEQAKYLMLGVPLFSGSLAVIGYVLVRGGWRCRTVSRWRSRHERLK</sequence>
<dbReference type="Proteomes" id="UP000832034">
    <property type="component" value="Chromosome"/>
</dbReference>
<dbReference type="InterPro" id="IPR018639">
    <property type="entry name" value="DUF2062"/>
</dbReference>
<keyword evidence="1" id="KW-0472">Membrane</keyword>